<keyword evidence="4" id="KW-1185">Reference proteome</keyword>
<evidence type="ECO:0000256" key="2">
    <source>
        <dbReference type="SAM" id="SignalP"/>
    </source>
</evidence>
<reference evidence="3 4" key="1">
    <citation type="submission" date="2024-01" db="EMBL/GenBank/DDBJ databases">
        <title>The genomes of 5 underutilized Papilionoideae crops provide insights into root nodulation and disease resistanc.</title>
        <authorList>
            <person name="Jiang F."/>
        </authorList>
    </citation>
    <scope>NUCLEOTIDE SEQUENCE [LARGE SCALE GENOMIC DNA]</scope>
    <source>
        <strain evidence="3">LVBAO_FW01</strain>
        <tissue evidence="3">Leaves</tissue>
    </source>
</reference>
<feature type="compositionally biased region" description="Basic residues" evidence="1">
    <location>
        <begin position="70"/>
        <end position="79"/>
    </location>
</feature>
<feature type="signal peptide" evidence="2">
    <location>
        <begin position="1"/>
        <end position="26"/>
    </location>
</feature>
<name>A0AAN9JTE6_CANGL</name>
<accession>A0AAN9JTE6</accession>
<sequence>MAHRRSMLCVSLITLLFLSQWQPTLGDERALNTQANEEPATHQLALIEKKLWEDHSLFPQHRKLGDKEKKDKKKKKKKDKSSANHSGISISHISCYTIVWCTELGGAESSSVSDLDSCAPTVCVNQQQVPNWNEINLRRC</sequence>
<feature type="region of interest" description="Disordered" evidence="1">
    <location>
        <begin position="58"/>
        <end position="86"/>
    </location>
</feature>
<feature type="chain" id="PRO_5042948258" evidence="2">
    <location>
        <begin position="27"/>
        <end position="140"/>
    </location>
</feature>
<dbReference type="Proteomes" id="UP001367508">
    <property type="component" value="Unassembled WGS sequence"/>
</dbReference>
<evidence type="ECO:0000256" key="1">
    <source>
        <dbReference type="SAM" id="MobiDB-lite"/>
    </source>
</evidence>
<comment type="caution">
    <text evidence="3">The sequence shown here is derived from an EMBL/GenBank/DDBJ whole genome shotgun (WGS) entry which is preliminary data.</text>
</comment>
<dbReference type="AlphaFoldDB" id="A0AAN9JTE6"/>
<evidence type="ECO:0000313" key="4">
    <source>
        <dbReference type="Proteomes" id="UP001367508"/>
    </source>
</evidence>
<proteinExistence type="predicted"/>
<organism evidence="3 4">
    <name type="scientific">Canavalia gladiata</name>
    <name type="common">Sword bean</name>
    <name type="synonym">Dolichos gladiatus</name>
    <dbReference type="NCBI Taxonomy" id="3824"/>
    <lineage>
        <taxon>Eukaryota</taxon>
        <taxon>Viridiplantae</taxon>
        <taxon>Streptophyta</taxon>
        <taxon>Embryophyta</taxon>
        <taxon>Tracheophyta</taxon>
        <taxon>Spermatophyta</taxon>
        <taxon>Magnoliopsida</taxon>
        <taxon>eudicotyledons</taxon>
        <taxon>Gunneridae</taxon>
        <taxon>Pentapetalae</taxon>
        <taxon>rosids</taxon>
        <taxon>fabids</taxon>
        <taxon>Fabales</taxon>
        <taxon>Fabaceae</taxon>
        <taxon>Papilionoideae</taxon>
        <taxon>50 kb inversion clade</taxon>
        <taxon>NPAAA clade</taxon>
        <taxon>indigoferoid/millettioid clade</taxon>
        <taxon>Phaseoleae</taxon>
        <taxon>Canavalia</taxon>
    </lineage>
</organism>
<evidence type="ECO:0000313" key="3">
    <source>
        <dbReference type="EMBL" id="KAK7304827.1"/>
    </source>
</evidence>
<gene>
    <name evidence="3" type="ORF">VNO77_42718</name>
</gene>
<keyword evidence="2" id="KW-0732">Signal</keyword>
<dbReference type="EMBL" id="JAYMYQ010000011">
    <property type="protein sequence ID" value="KAK7304827.1"/>
    <property type="molecule type" value="Genomic_DNA"/>
</dbReference>
<protein>
    <submittedName>
        <fullName evidence="3">Uncharacterized protein</fullName>
    </submittedName>
</protein>